<dbReference type="AlphaFoldDB" id="A0A640TR32"/>
<gene>
    <name evidence="1" type="ORF">Sliba_49580</name>
    <name evidence="2" type="ORF">STRNI_005355</name>
</gene>
<proteinExistence type="predicted"/>
<protein>
    <submittedName>
        <fullName evidence="1">Uncharacterized protein</fullName>
    </submittedName>
</protein>
<organism evidence="1 3">
    <name type="scientific">Streptomyces nigrescens</name>
    <dbReference type="NCBI Taxonomy" id="1920"/>
    <lineage>
        <taxon>Bacteria</taxon>
        <taxon>Bacillati</taxon>
        <taxon>Actinomycetota</taxon>
        <taxon>Actinomycetes</taxon>
        <taxon>Kitasatosporales</taxon>
        <taxon>Streptomycetaceae</taxon>
        <taxon>Streptomyces</taxon>
    </lineage>
</organism>
<evidence type="ECO:0000313" key="1">
    <source>
        <dbReference type="EMBL" id="GFE24505.1"/>
    </source>
</evidence>
<dbReference type="EMBL" id="CP114203">
    <property type="protein sequence ID" value="WAU06813.1"/>
    <property type="molecule type" value="Genomic_DNA"/>
</dbReference>
<accession>A0A640TR32</accession>
<keyword evidence="4" id="KW-1185">Reference proteome</keyword>
<evidence type="ECO:0000313" key="2">
    <source>
        <dbReference type="EMBL" id="WAU06813.1"/>
    </source>
</evidence>
<evidence type="ECO:0000313" key="4">
    <source>
        <dbReference type="Proteomes" id="UP001210169"/>
    </source>
</evidence>
<name>A0A640TR32_STRNI</name>
<dbReference type="Proteomes" id="UP000429552">
    <property type="component" value="Unassembled WGS sequence"/>
</dbReference>
<sequence>MYFSHRQQARLLPWSDPGGKSCYLIGDGNGPVSRLADEVEAVQLAMGAALLGHARALLDDRRVSNRELRFLAERLAEALRDVLRVAESRGIGAVPPVEGRGDGPGQVPGG</sequence>
<dbReference type="Proteomes" id="UP001210169">
    <property type="component" value="Chromosome"/>
</dbReference>
<reference evidence="1 3" key="1">
    <citation type="submission" date="2019-12" db="EMBL/GenBank/DDBJ databases">
        <title>Whole genome shotgun sequence of Streptomyces libani subsp. libani NBRC 13452.</title>
        <authorList>
            <person name="Ichikawa N."/>
            <person name="Kimura A."/>
            <person name="Kitahashi Y."/>
            <person name="Komaki H."/>
            <person name="Tamura T."/>
        </authorList>
    </citation>
    <scope>NUCLEOTIDE SEQUENCE [LARGE SCALE GENOMIC DNA]</scope>
    <source>
        <strain evidence="1 3">NBRC 13452</strain>
    </source>
</reference>
<dbReference type="EMBL" id="BLIP01000001">
    <property type="protein sequence ID" value="GFE24505.1"/>
    <property type="molecule type" value="Genomic_DNA"/>
</dbReference>
<evidence type="ECO:0000313" key="3">
    <source>
        <dbReference type="Proteomes" id="UP000429552"/>
    </source>
</evidence>
<reference evidence="2 4" key="2">
    <citation type="submission" date="2022-12" db="EMBL/GenBank/DDBJ databases">
        <authorList>
            <person name="Ruckert C."/>
            <person name="Busche T."/>
            <person name="Kalinowski J."/>
            <person name="Wittmann C."/>
        </authorList>
    </citation>
    <scope>NUCLEOTIDE SEQUENCE [LARGE SCALE GENOMIC DNA]</scope>
    <source>
        <strain evidence="2 4">DSM 40276</strain>
    </source>
</reference>